<dbReference type="InterPro" id="IPR027417">
    <property type="entry name" value="P-loop_NTPase"/>
</dbReference>
<dbReference type="EMBL" id="JAATLM010000003">
    <property type="protein sequence ID" value="NIZ70202.1"/>
    <property type="molecule type" value="Genomic_DNA"/>
</dbReference>
<keyword evidence="4" id="KW-1185">Reference proteome</keyword>
<evidence type="ECO:0000259" key="2">
    <source>
        <dbReference type="Pfam" id="PF13175"/>
    </source>
</evidence>
<name>A0A968GJI9_9SPIO</name>
<dbReference type="Pfam" id="PF13175">
    <property type="entry name" value="AAA_15"/>
    <property type="match status" value="1"/>
</dbReference>
<dbReference type="AlphaFoldDB" id="A0A968GJI9"/>
<comment type="caution">
    <text evidence="3">The sequence shown here is derived from an EMBL/GenBank/DDBJ whole genome shotgun (WGS) entry which is preliminary data.</text>
</comment>
<dbReference type="Gene3D" id="3.40.50.300">
    <property type="entry name" value="P-loop containing nucleotide triphosphate hydrolases"/>
    <property type="match status" value="1"/>
</dbReference>
<dbReference type="PANTHER" id="PTHR43581">
    <property type="entry name" value="ATP/GTP PHOSPHATASE"/>
    <property type="match status" value="1"/>
</dbReference>
<sequence length="601" mass="69223">MFSYKKFVIHNYKAISTPVTINIHRGIYPILGVNESGKTTLLHAMMAFTDYNDLWNGDSSTGKQGYRHIDKVANIYTDTSKAKIEAEITCSVEEFQTIIESSEIEKEAVLISKLMDLSKDATPLTINITREINGEKRYLLNILVMNEVASNYISEEEQHRIASLMVNQKLPLIVYFDDFKDRFTGIIDILIDEKGAIKSPGDTNVKTLEQFFEVSFKNKEGEAKKKLSNLATDTNNKVKEIESKLQQTINTLINDQWELMAKIEERDPPKIVLRIERTEKTAVNKKEFNCRFSFTVEDSLIIGEEKEIRVFDLEERSKGFLWFFTFVWKTSFHPNKNSEKSVIYLLDEPGSYLHSSAQQGLCNVLEELAKDATVIYTTHSHYMLDEDFLNNTYIAHKDEKENKTINLCHYTQYTKIDKTPQPNALDPIILALKVEPSLIEKMLRKKALIIVEGMGDFYAWQSFLETEHKSNLGIIPSTGASQVLTLLSLALIHCHNVLCLLDDDDEVTQLKTKHPDFSDYIRVITGNKDITFLLDENELKTFAKTQNSKFNKDNLCLNDKKQLLKLIYAHSRKHKIEFPETKKTFEKFFNSEIKPLLDNNT</sequence>
<dbReference type="Proteomes" id="UP000778951">
    <property type="component" value="Unassembled WGS sequence"/>
</dbReference>
<dbReference type="InterPro" id="IPR051396">
    <property type="entry name" value="Bact_Antivir_Def_Nuclease"/>
</dbReference>
<dbReference type="RefSeq" id="WP_167696518.1">
    <property type="nucleotide sequence ID" value="NZ_CP118183.1"/>
</dbReference>
<evidence type="ECO:0000256" key="1">
    <source>
        <dbReference type="SAM" id="Coils"/>
    </source>
</evidence>
<evidence type="ECO:0000313" key="4">
    <source>
        <dbReference type="Proteomes" id="UP000778951"/>
    </source>
</evidence>
<dbReference type="CDD" id="cd00267">
    <property type="entry name" value="ABC_ATPase"/>
    <property type="match status" value="1"/>
</dbReference>
<proteinExistence type="predicted"/>
<accession>A0A968GJI9</accession>
<gene>
    <name evidence="3" type="ORF">HCT48_08270</name>
</gene>
<dbReference type="SUPFAM" id="SSF52540">
    <property type="entry name" value="P-loop containing nucleoside triphosphate hydrolases"/>
    <property type="match status" value="1"/>
</dbReference>
<keyword evidence="1" id="KW-0175">Coiled coil</keyword>
<feature type="domain" description="Endonuclease GajA/Old nuclease/RecF-like AAA" evidence="2">
    <location>
        <begin position="6"/>
        <end position="383"/>
    </location>
</feature>
<feature type="coiled-coil region" evidence="1">
    <location>
        <begin position="224"/>
        <end position="251"/>
    </location>
</feature>
<reference evidence="3" key="1">
    <citation type="submission" date="2020-03" db="EMBL/GenBank/DDBJ databases">
        <title>Spirochaetal bacteria isolated from arthropods constitute a novel genus Entomospira genus novum within the order Spirochaetales.</title>
        <authorList>
            <person name="Grana-Miraglia L."/>
            <person name="Sikutova S."/>
            <person name="Fingerle V."/>
            <person name="Sing A."/>
            <person name="Castillo-Ramirez S."/>
            <person name="Margos G."/>
            <person name="Rudolf I."/>
        </authorList>
    </citation>
    <scope>NUCLEOTIDE SEQUENCE</scope>
    <source>
        <strain evidence="3">BR149</strain>
    </source>
</reference>
<protein>
    <submittedName>
        <fullName evidence="3">AAA family ATPase</fullName>
    </submittedName>
</protein>
<dbReference type="InterPro" id="IPR041685">
    <property type="entry name" value="AAA_GajA/Old/RecF-like"/>
</dbReference>
<dbReference type="PANTHER" id="PTHR43581:SF3">
    <property type="entry name" value="AAA+ ATPASE DOMAIN-CONTAINING PROTEIN"/>
    <property type="match status" value="1"/>
</dbReference>
<organism evidence="3 4">
    <name type="scientific">Entomospira culicis</name>
    <dbReference type="NCBI Taxonomy" id="2719989"/>
    <lineage>
        <taxon>Bacteria</taxon>
        <taxon>Pseudomonadati</taxon>
        <taxon>Spirochaetota</taxon>
        <taxon>Spirochaetia</taxon>
        <taxon>Spirochaetales</taxon>
        <taxon>Spirochaetaceae</taxon>
        <taxon>Entomospira</taxon>
    </lineage>
</organism>
<evidence type="ECO:0000313" key="3">
    <source>
        <dbReference type="EMBL" id="NIZ70202.1"/>
    </source>
</evidence>